<comment type="similarity">
    <text evidence="1 10">Belongs to the class-I aminoacyl-tRNA synthetase family. IleS type 1 subfamily.</text>
</comment>
<dbReference type="SUPFAM" id="SSF47323">
    <property type="entry name" value="Anticodon-binding domain of a subclass of class I aminoacyl-tRNA synthetases"/>
    <property type="match status" value="1"/>
</dbReference>
<dbReference type="Pfam" id="PF00133">
    <property type="entry name" value="tRNA-synt_1"/>
    <property type="match status" value="1"/>
</dbReference>
<evidence type="ECO:0000259" key="11">
    <source>
        <dbReference type="Pfam" id="PF00133"/>
    </source>
</evidence>
<evidence type="ECO:0000256" key="2">
    <source>
        <dbReference type="ARBA" id="ARBA00022490"/>
    </source>
</evidence>
<comment type="catalytic activity">
    <reaction evidence="9 10">
        <text>tRNA(Ile) + L-isoleucine + ATP = L-isoleucyl-tRNA(Ile) + AMP + diphosphate</text>
        <dbReference type="Rhea" id="RHEA:11060"/>
        <dbReference type="Rhea" id="RHEA-COMP:9666"/>
        <dbReference type="Rhea" id="RHEA-COMP:9695"/>
        <dbReference type="ChEBI" id="CHEBI:30616"/>
        <dbReference type="ChEBI" id="CHEBI:33019"/>
        <dbReference type="ChEBI" id="CHEBI:58045"/>
        <dbReference type="ChEBI" id="CHEBI:78442"/>
        <dbReference type="ChEBI" id="CHEBI:78528"/>
        <dbReference type="ChEBI" id="CHEBI:456215"/>
        <dbReference type="EC" id="6.1.1.5"/>
    </reaction>
</comment>
<dbReference type="GO" id="GO:0004822">
    <property type="term" value="F:isoleucine-tRNA ligase activity"/>
    <property type="evidence" value="ECO:0007669"/>
    <property type="project" value="UniProtKB-UniRule"/>
</dbReference>
<keyword evidence="14" id="KW-1185">Reference proteome</keyword>
<accession>C4XFG7</accession>
<feature type="binding site" evidence="10">
    <location>
        <position position="866"/>
    </location>
    <ligand>
        <name>Zn(2+)</name>
        <dbReference type="ChEBI" id="CHEBI:29105"/>
    </ligand>
</feature>
<evidence type="ECO:0000256" key="8">
    <source>
        <dbReference type="ARBA" id="ARBA00025217"/>
    </source>
</evidence>
<dbReference type="InterPro" id="IPR002300">
    <property type="entry name" value="aa-tRNA-synth_Ia"/>
</dbReference>
<dbReference type="GO" id="GO:0008270">
    <property type="term" value="F:zinc ion binding"/>
    <property type="evidence" value="ECO:0007669"/>
    <property type="project" value="UniProtKB-UniRule"/>
</dbReference>
<dbReference type="Proteomes" id="UP000006810">
    <property type="component" value="Chromosome"/>
</dbReference>
<dbReference type="HAMAP" id="MF_02002">
    <property type="entry name" value="Ile_tRNA_synth_type1"/>
    <property type="match status" value="1"/>
</dbReference>
<dbReference type="GO" id="GO:0005524">
    <property type="term" value="F:ATP binding"/>
    <property type="evidence" value="ECO:0007669"/>
    <property type="project" value="UniProtKB-UniRule"/>
</dbReference>
<keyword evidence="10" id="KW-0862">Zinc</keyword>
<dbReference type="NCBIfam" id="TIGR00392">
    <property type="entry name" value="ileS"/>
    <property type="match status" value="1"/>
</dbReference>
<gene>
    <name evidence="10" type="primary">ileS</name>
    <name evidence="13" type="ordered locus">MBIO_0624</name>
</gene>
<keyword evidence="6 10" id="KW-0648">Protein biosynthesis</keyword>
<dbReference type="eggNOG" id="COG0060">
    <property type="taxonomic scope" value="Bacteria"/>
</dbReference>
<comment type="domain">
    <text evidence="10">IleRS has two distinct active sites: one for aminoacylation and one for editing. The misactivated valine is translocated from the active site to the editing site, which sterically excludes the correctly activated isoleucine. The single editing site contains two valyl binding pockets, one specific for each substrate (Val-AMP or Val-tRNA(Ile)).</text>
</comment>
<dbReference type="GO" id="GO:0000049">
    <property type="term" value="F:tRNA binding"/>
    <property type="evidence" value="ECO:0007669"/>
    <property type="project" value="InterPro"/>
</dbReference>
<organism evidence="13 14">
    <name type="scientific">Mycoplasmopsis fermentans (strain ATCC 19989 / NBRC 14854 / NCTC 10117 / PG18)</name>
    <name type="common">Mycoplasma fermentans</name>
    <dbReference type="NCBI Taxonomy" id="496833"/>
    <lineage>
        <taxon>Bacteria</taxon>
        <taxon>Bacillati</taxon>
        <taxon>Mycoplasmatota</taxon>
        <taxon>Mycoplasmoidales</taxon>
        <taxon>Metamycoplasmataceae</taxon>
        <taxon>Mycoplasmopsis</taxon>
    </lineage>
</organism>
<feature type="binding site" evidence="10">
    <location>
        <position position="883"/>
    </location>
    <ligand>
        <name>Zn(2+)</name>
        <dbReference type="ChEBI" id="CHEBI:29105"/>
    </ligand>
</feature>
<comment type="function">
    <text evidence="8 10">Catalyzes the attachment of isoleucine to tRNA(Ile). As IleRS can inadvertently accommodate and process structurally similar amino acids such as valine, to avoid such errors it has two additional distinct tRNA(Ile)-dependent editing activities. One activity is designated as 'pretransfer' editing and involves the hydrolysis of activated Val-AMP. The other activity is designated 'posttransfer' editing and involves deacylation of mischarged Val-tRNA(Ile).</text>
</comment>
<dbReference type="Gene3D" id="3.40.50.620">
    <property type="entry name" value="HUPs"/>
    <property type="match status" value="2"/>
</dbReference>
<feature type="binding site" evidence="10">
    <location>
        <position position="556"/>
    </location>
    <ligand>
        <name>L-isoleucyl-5'-AMP</name>
        <dbReference type="ChEBI" id="CHEBI:178002"/>
    </ligand>
</feature>
<keyword evidence="5 10" id="KW-0067">ATP-binding</keyword>
<evidence type="ECO:0000256" key="4">
    <source>
        <dbReference type="ARBA" id="ARBA00022741"/>
    </source>
</evidence>
<dbReference type="PANTHER" id="PTHR42765:SF1">
    <property type="entry name" value="ISOLEUCINE--TRNA LIGASE, MITOCHONDRIAL"/>
    <property type="match status" value="1"/>
</dbReference>
<comment type="subunit">
    <text evidence="10">Monomer.</text>
</comment>
<dbReference type="InterPro" id="IPR001412">
    <property type="entry name" value="aa-tRNA-synth_I_CS"/>
</dbReference>
<dbReference type="CDD" id="cd00818">
    <property type="entry name" value="IleRS_core"/>
    <property type="match status" value="1"/>
</dbReference>
<dbReference type="GO" id="GO:0005829">
    <property type="term" value="C:cytosol"/>
    <property type="evidence" value="ECO:0007669"/>
    <property type="project" value="TreeGrafter"/>
</dbReference>
<comment type="cofactor">
    <cofactor evidence="10">
        <name>Zn(2+)</name>
        <dbReference type="ChEBI" id="CHEBI:29105"/>
    </cofactor>
    <text evidence="10">Binds 1 zinc ion per subunit.</text>
</comment>
<dbReference type="InterPro" id="IPR009080">
    <property type="entry name" value="tRNAsynth_Ia_anticodon-bd"/>
</dbReference>
<dbReference type="PRINTS" id="PR00984">
    <property type="entry name" value="TRNASYNTHILE"/>
</dbReference>
<dbReference type="EMBL" id="AP009608">
    <property type="protein sequence ID" value="BAH69889.1"/>
    <property type="molecule type" value="Genomic_DNA"/>
</dbReference>
<evidence type="ECO:0000256" key="9">
    <source>
        <dbReference type="ARBA" id="ARBA00048359"/>
    </source>
</evidence>
<keyword evidence="10" id="KW-0479">Metal-binding</keyword>
<evidence type="ECO:0000313" key="13">
    <source>
        <dbReference type="EMBL" id="BAH69889.1"/>
    </source>
</evidence>
<comment type="subcellular location">
    <subcellularLocation>
        <location evidence="10">Cytoplasm</location>
    </subcellularLocation>
</comment>
<dbReference type="GO" id="GO:0002161">
    <property type="term" value="F:aminoacyl-tRNA deacylase activity"/>
    <property type="evidence" value="ECO:0007669"/>
    <property type="project" value="InterPro"/>
</dbReference>
<feature type="short sequence motif" description="'KMSKS' region" evidence="10">
    <location>
        <begin position="597"/>
        <end position="601"/>
    </location>
</feature>
<dbReference type="InterPro" id="IPR050081">
    <property type="entry name" value="Ile-tRNA_ligase"/>
</dbReference>
<evidence type="ECO:0000256" key="3">
    <source>
        <dbReference type="ARBA" id="ARBA00022598"/>
    </source>
</evidence>
<keyword evidence="3 10" id="KW-0436">Ligase</keyword>
<feature type="short sequence motif" description="'HIGH' region" evidence="10">
    <location>
        <begin position="64"/>
        <end position="74"/>
    </location>
</feature>
<name>C4XFG7_MYCFP</name>
<dbReference type="SUPFAM" id="SSF50677">
    <property type="entry name" value="ValRS/IleRS/LeuRS editing domain"/>
    <property type="match status" value="1"/>
</dbReference>
<dbReference type="Gene3D" id="1.10.730.20">
    <property type="match status" value="1"/>
</dbReference>
<evidence type="ECO:0000259" key="12">
    <source>
        <dbReference type="Pfam" id="PF08264"/>
    </source>
</evidence>
<sequence length="893" mass="102825">MGGQYMAIDYKKTLNMPQTNFDMRANLTTKEPAFRKEWEDNKIYEKVLNKNKKNTPFILHDGPPYANGNLHIGHALNKILKDIVIRYKSLRGFYAPYVPGWDTHGLPIEHKMLEEAHLKKNELSVVDLRKKAALYAQDQVNKQAEQFKSMQLLCDFKKYYITKDPKFEAQQLRLFKKMIFSGLIYKGLKPVYWSPSSQSALAEAEVIYKDIKSPSIFVAFEIKDNLGSQKINVKDNLVIWTTTPWTLLANAAVAVGQDIQYSRVEHDKKGYIFASDLVEKVVSQLGWKNYKITNTFNSQEILNMQYVSPLNKNVCPVVIGHHVTLESGSGLVHIAPLFGEDDFQIGIKNSLKMIMHIEDDGKINKEGGAYQGQFYEKANALIIEELTKSKNLLLESSITHSYPHDWRTHKPILFRGTPQWFVSINKIKDQILSQLEKVKTYPDWAKKRLSNMIVDRDDWTISRQRTWGVPLIIFYDKSKKPVLNEDIFDHIIKLVEKHGTDIWYQKTADELLPKKYQNKGYTKENDIMDVWFDSGSTFMAVNIDKGLETPYDLYLEGSDQFRGWFNSSLINSVAYNGKAPYKNIVSHGFVLDAKGEKMSKSKGNVVDPLKIISKNGADILRLWVANSEYSNDVSISDNIINQNSEIYRKIRNTIKFMLGNLNGFKYDSNLKRIGVHAYIKEQLEKVKAQVIEAYDEYKFINVIKLLNNYVVELSSFYLNISKDVLYVEAKDSINRLMTLTNIYEIVDFLIIALAPILPTTAEDAYKNFNKVNKAESVHLETLANPLKVNEQVLTQWQDFFKLRDEVNLSLENAIKEGLIKRTNEAKVVIKSDSDFIKSLDLRQLLMVGKVEFGAQTSVSVFKSIKCQRCWNHFMPSQIKEELCPLCHKVVFNE</sequence>
<keyword evidence="4 10" id="KW-0547">Nucleotide-binding</keyword>
<dbReference type="KEGG" id="mfp:MBIO_0624"/>
<evidence type="ECO:0000313" key="14">
    <source>
        <dbReference type="Proteomes" id="UP000006810"/>
    </source>
</evidence>
<dbReference type="SUPFAM" id="SSF52374">
    <property type="entry name" value="Nucleotidylyl transferase"/>
    <property type="match status" value="1"/>
</dbReference>
<feature type="domain" description="Methionyl/Valyl/Leucyl/Isoleucyl-tRNA synthetase anticodon-binding" evidence="12">
    <location>
        <begin position="678"/>
        <end position="829"/>
    </location>
</feature>
<dbReference type="InterPro" id="IPR002301">
    <property type="entry name" value="Ile-tRNA-ligase"/>
</dbReference>
<dbReference type="HOGENOM" id="CLU_001493_7_1_14"/>
<dbReference type="AlphaFoldDB" id="C4XFG7"/>
<dbReference type="InterPro" id="IPR023585">
    <property type="entry name" value="Ile-tRNA-ligase_type1"/>
</dbReference>
<dbReference type="Gene3D" id="1.10.10.830">
    <property type="entry name" value="Ile-tRNA synthetase CP2 domain-like"/>
    <property type="match status" value="1"/>
</dbReference>
<protein>
    <recommendedName>
        <fullName evidence="10">Isoleucine--tRNA ligase</fullName>
        <ecNumber evidence="10">6.1.1.5</ecNumber>
    </recommendedName>
    <alternativeName>
        <fullName evidence="10">Isoleucyl-tRNA synthetase</fullName>
        <shortName evidence="10">IleRS</shortName>
    </alternativeName>
</protein>
<dbReference type="CDD" id="cd07960">
    <property type="entry name" value="Anticodon_Ia_Ile_BEm"/>
    <property type="match status" value="1"/>
</dbReference>
<dbReference type="PATRIC" id="fig|496833.3.peg.216"/>
<evidence type="ECO:0000256" key="6">
    <source>
        <dbReference type="ARBA" id="ARBA00022917"/>
    </source>
</evidence>
<dbReference type="FunFam" id="3.40.50.620:FF:000152">
    <property type="entry name" value="Isoleucine--tRNA ligase"/>
    <property type="match status" value="1"/>
</dbReference>
<keyword evidence="2 10" id="KW-0963">Cytoplasm</keyword>
<dbReference type="InterPro" id="IPR014729">
    <property type="entry name" value="Rossmann-like_a/b/a_fold"/>
</dbReference>
<evidence type="ECO:0000256" key="1">
    <source>
        <dbReference type="ARBA" id="ARBA00006887"/>
    </source>
</evidence>
<evidence type="ECO:0000256" key="5">
    <source>
        <dbReference type="ARBA" id="ARBA00022840"/>
    </source>
</evidence>
<dbReference type="InterPro" id="IPR033708">
    <property type="entry name" value="Anticodon_Ile_BEm"/>
</dbReference>
<dbReference type="FunFam" id="3.40.50.620:FF:000305">
    <property type="entry name" value="Isoleucine--tRNA ligase"/>
    <property type="match status" value="1"/>
</dbReference>
<dbReference type="GO" id="GO:0006428">
    <property type="term" value="P:isoleucyl-tRNA aminoacylation"/>
    <property type="evidence" value="ECO:0007669"/>
    <property type="project" value="UniProtKB-UniRule"/>
</dbReference>
<keyword evidence="7 10" id="KW-0030">Aminoacyl-tRNA synthetase</keyword>
<dbReference type="EC" id="6.1.1.5" evidence="10"/>
<feature type="binding site" evidence="10">
    <location>
        <position position="869"/>
    </location>
    <ligand>
        <name>Zn(2+)</name>
        <dbReference type="ChEBI" id="CHEBI:29105"/>
    </ligand>
</feature>
<feature type="domain" description="Aminoacyl-tRNA synthetase class Ia" evidence="11">
    <location>
        <begin position="36"/>
        <end position="636"/>
    </location>
</feature>
<evidence type="ECO:0000256" key="7">
    <source>
        <dbReference type="ARBA" id="ARBA00023146"/>
    </source>
</evidence>
<dbReference type="PANTHER" id="PTHR42765">
    <property type="entry name" value="SOLEUCYL-TRNA SYNTHETASE"/>
    <property type="match status" value="1"/>
</dbReference>
<dbReference type="Pfam" id="PF08264">
    <property type="entry name" value="Anticodon_1"/>
    <property type="match status" value="1"/>
</dbReference>
<dbReference type="PROSITE" id="PS00178">
    <property type="entry name" value="AA_TRNA_LIGASE_I"/>
    <property type="match status" value="1"/>
</dbReference>
<feature type="binding site" evidence="10">
    <location>
        <position position="600"/>
    </location>
    <ligand>
        <name>ATP</name>
        <dbReference type="ChEBI" id="CHEBI:30616"/>
    </ligand>
</feature>
<proteinExistence type="inferred from homology"/>
<feature type="binding site" evidence="10">
    <location>
        <position position="886"/>
    </location>
    <ligand>
        <name>Zn(2+)</name>
        <dbReference type="ChEBI" id="CHEBI:29105"/>
    </ligand>
</feature>
<evidence type="ECO:0000256" key="10">
    <source>
        <dbReference type="HAMAP-Rule" id="MF_02002"/>
    </source>
</evidence>
<dbReference type="InterPro" id="IPR013155">
    <property type="entry name" value="M/V/L/I-tRNA-synth_anticd-bd"/>
</dbReference>
<dbReference type="InterPro" id="IPR009008">
    <property type="entry name" value="Val/Leu/Ile-tRNA-synth_edit"/>
</dbReference>
<reference evidence="13 14" key="1">
    <citation type="journal article" date="2009" name="Curr. Microbiol.">
        <title>Molecular cloning and expression of a novel cholinephosphotransferase involved in glycoglycerophospholipid biosynthesis of Mycoplasma fermentans.</title>
        <authorList>
            <person name="Ishida N."/>
            <person name="Irikura D."/>
            <person name="Matsuda K."/>
            <person name="Sato S."/>
            <person name="Asano K."/>
        </authorList>
    </citation>
    <scope>NUCLEOTIDE SEQUENCE [LARGE SCALE GENOMIC DNA]</scope>
    <source>
        <strain evidence="14">ATCC 19989 / NBRC 14854 / NCTC 10117 / PG18</strain>
    </source>
</reference>